<dbReference type="EMBL" id="CP029462">
    <property type="protein sequence ID" value="AXL20202.1"/>
    <property type="molecule type" value="Genomic_DNA"/>
</dbReference>
<accession>A0A346AWF9</accession>
<dbReference type="OrthoDB" id="9800627at2"/>
<evidence type="ECO:0000256" key="2">
    <source>
        <dbReference type="ARBA" id="ARBA00004651"/>
    </source>
</evidence>
<dbReference type="AlphaFoldDB" id="A0A346AWF9"/>
<keyword evidence="4" id="KW-1003">Cell membrane</keyword>
<dbReference type="RefSeq" id="WP_087478835.1">
    <property type="nucleotide sequence ID" value="NZ_CAUWMV010000028.1"/>
</dbReference>
<keyword evidence="8" id="KW-0378">Hydrolase</keyword>
<dbReference type="InterPro" id="IPR052348">
    <property type="entry name" value="Metallopeptidase_M50B"/>
</dbReference>
<evidence type="ECO:0000256" key="5">
    <source>
        <dbReference type="ARBA" id="ARBA00022670"/>
    </source>
</evidence>
<evidence type="ECO:0000259" key="14">
    <source>
        <dbReference type="Pfam" id="PF02163"/>
    </source>
</evidence>
<dbReference type="CDD" id="cd06158">
    <property type="entry name" value="S2P-M50_like_1"/>
    <property type="match status" value="1"/>
</dbReference>
<dbReference type="GO" id="GO:0008237">
    <property type="term" value="F:metallopeptidase activity"/>
    <property type="evidence" value="ECO:0007669"/>
    <property type="project" value="UniProtKB-KW"/>
</dbReference>
<gene>
    <name evidence="15" type="ORF">DKB62_00685</name>
</gene>
<comment type="similarity">
    <text evidence="3">Belongs to the peptidase M50B family.</text>
</comment>
<feature type="transmembrane region" description="Helical" evidence="13">
    <location>
        <begin position="123"/>
        <end position="144"/>
    </location>
</feature>
<sequence>MFDFNILHIVAGIPGLLIAMVMHEYAHALVADYMGDDTPRLMGRLTLNPMAHIDPIGALMLLVARFGWAKPVMINPNNFRSWRKGELCVAFAGPAANLIVAFVALVAQVVFSRLDLFTGTALQLVLSMIVIYNINFAIFNLLPLPPLDGSRILMCFLPSEWNYRLASLERYSFIILIALMMTPVFSYILIPLQRLVFSVFSLALLPFL</sequence>
<keyword evidence="5 15" id="KW-0645">Protease</keyword>
<reference evidence="15 16" key="1">
    <citation type="submission" date="2018-05" db="EMBL/GenBank/DDBJ databases">
        <title>Complete genome sequence of Megasphaera sp. AJH120T, isolated from the ceca of a chicken.</title>
        <authorList>
            <person name="Maki J."/>
            <person name="Looft T."/>
        </authorList>
    </citation>
    <scope>NUCLEOTIDE SEQUENCE [LARGE SCALE GENOMIC DNA]</scope>
    <source>
        <strain evidence="15 16">AJH120</strain>
    </source>
</reference>
<name>A0A346AWF9_9FIRM</name>
<evidence type="ECO:0000256" key="12">
    <source>
        <dbReference type="ARBA" id="ARBA00023136"/>
    </source>
</evidence>
<keyword evidence="9" id="KW-0862">Zinc</keyword>
<evidence type="ECO:0000256" key="11">
    <source>
        <dbReference type="ARBA" id="ARBA00023049"/>
    </source>
</evidence>
<evidence type="ECO:0000256" key="3">
    <source>
        <dbReference type="ARBA" id="ARBA00007931"/>
    </source>
</evidence>
<evidence type="ECO:0000256" key="13">
    <source>
        <dbReference type="SAM" id="Phobius"/>
    </source>
</evidence>
<proteinExistence type="inferred from homology"/>
<feature type="transmembrane region" description="Helical" evidence="13">
    <location>
        <begin position="50"/>
        <end position="68"/>
    </location>
</feature>
<keyword evidence="16" id="KW-1185">Reference proteome</keyword>
<feature type="transmembrane region" description="Helical" evidence="13">
    <location>
        <begin position="171"/>
        <end position="190"/>
    </location>
</feature>
<evidence type="ECO:0000313" key="16">
    <source>
        <dbReference type="Proteomes" id="UP000254337"/>
    </source>
</evidence>
<evidence type="ECO:0000256" key="4">
    <source>
        <dbReference type="ARBA" id="ARBA00022475"/>
    </source>
</evidence>
<comment type="subcellular location">
    <subcellularLocation>
        <location evidence="2">Cell membrane</location>
        <topology evidence="2">Multi-pass membrane protein</topology>
    </subcellularLocation>
</comment>
<dbReference type="PANTHER" id="PTHR35864:SF1">
    <property type="entry name" value="ZINC METALLOPROTEASE YWHC-RELATED"/>
    <property type="match status" value="1"/>
</dbReference>
<evidence type="ECO:0000256" key="7">
    <source>
        <dbReference type="ARBA" id="ARBA00022723"/>
    </source>
</evidence>
<keyword evidence="11" id="KW-0482">Metalloprotease</keyword>
<evidence type="ECO:0000256" key="9">
    <source>
        <dbReference type="ARBA" id="ARBA00022833"/>
    </source>
</evidence>
<keyword evidence="12 13" id="KW-0472">Membrane</keyword>
<dbReference type="InterPro" id="IPR044537">
    <property type="entry name" value="Rip2-like"/>
</dbReference>
<dbReference type="KEGG" id="meg:DKB62_00685"/>
<dbReference type="PANTHER" id="PTHR35864">
    <property type="entry name" value="ZINC METALLOPROTEASE MJ0611-RELATED"/>
    <property type="match status" value="1"/>
</dbReference>
<dbReference type="GO" id="GO:0046872">
    <property type="term" value="F:metal ion binding"/>
    <property type="evidence" value="ECO:0007669"/>
    <property type="project" value="UniProtKB-KW"/>
</dbReference>
<evidence type="ECO:0000256" key="8">
    <source>
        <dbReference type="ARBA" id="ARBA00022801"/>
    </source>
</evidence>
<evidence type="ECO:0000256" key="1">
    <source>
        <dbReference type="ARBA" id="ARBA00001947"/>
    </source>
</evidence>
<feature type="domain" description="Peptidase M50" evidence="14">
    <location>
        <begin position="122"/>
        <end position="159"/>
    </location>
</feature>
<dbReference type="GO" id="GO:0005886">
    <property type="term" value="C:plasma membrane"/>
    <property type="evidence" value="ECO:0007669"/>
    <property type="project" value="UniProtKB-SubCell"/>
</dbReference>
<dbReference type="Proteomes" id="UP000254337">
    <property type="component" value="Chromosome"/>
</dbReference>
<evidence type="ECO:0000256" key="10">
    <source>
        <dbReference type="ARBA" id="ARBA00022989"/>
    </source>
</evidence>
<keyword evidence="7" id="KW-0479">Metal-binding</keyword>
<evidence type="ECO:0000313" key="15">
    <source>
        <dbReference type="EMBL" id="AXL20202.1"/>
    </source>
</evidence>
<feature type="transmembrane region" description="Helical" evidence="13">
    <location>
        <begin position="7"/>
        <end position="30"/>
    </location>
</feature>
<comment type="cofactor">
    <cofactor evidence="1">
        <name>Zn(2+)</name>
        <dbReference type="ChEBI" id="CHEBI:29105"/>
    </cofactor>
</comment>
<keyword evidence="6 13" id="KW-0812">Transmembrane</keyword>
<dbReference type="InterPro" id="IPR008915">
    <property type="entry name" value="Peptidase_M50"/>
</dbReference>
<protein>
    <submittedName>
        <fullName evidence="15">Site-2 protease family protein</fullName>
    </submittedName>
</protein>
<keyword evidence="10 13" id="KW-1133">Transmembrane helix</keyword>
<organism evidence="15 16">
    <name type="scientific">Megasphaera stantonii</name>
    <dbReference type="NCBI Taxonomy" id="2144175"/>
    <lineage>
        <taxon>Bacteria</taxon>
        <taxon>Bacillati</taxon>
        <taxon>Bacillota</taxon>
        <taxon>Negativicutes</taxon>
        <taxon>Veillonellales</taxon>
        <taxon>Veillonellaceae</taxon>
        <taxon>Megasphaera</taxon>
    </lineage>
</organism>
<dbReference type="Pfam" id="PF02163">
    <property type="entry name" value="Peptidase_M50"/>
    <property type="match status" value="1"/>
</dbReference>
<evidence type="ECO:0000256" key="6">
    <source>
        <dbReference type="ARBA" id="ARBA00022692"/>
    </source>
</evidence>
<dbReference type="GO" id="GO:0006508">
    <property type="term" value="P:proteolysis"/>
    <property type="evidence" value="ECO:0007669"/>
    <property type="project" value="UniProtKB-KW"/>
</dbReference>
<feature type="transmembrane region" description="Helical" evidence="13">
    <location>
        <begin position="89"/>
        <end position="111"/>
    </location>
</feature>